<keyword evidence="4" id="KW-0677">Repeat</keyword>
<evidence type="ECO:0000256" key="6">
    <source>
        <dbReference type="ARBA" id="ARBA00022989"/>
    </source>
</evidence>
<dbReference type="GO" id="GO:0015218">
    <property type="term" value="F:pyrimidine nucleotide transmembrane transporter activity"/>
    <property type="evidence" value="ECO:0007669"/>
    <property type="project" value="InterPro"/>
</dbReference>
<dbReference type="Proteomes" id="UP000319160">
    <property type="component" value="Unassembled WGS sequence"/>
</dbReference>
<feature type="region of interest" description="Disordered" evidence="11">
    <location>
        <begin position="235"/>
        <end position="292"/>
    </location>
</feature>
<dbReference type="InterPro" id="IPR049562">
    <property type="entry name" value="SLC25A33/36-like"/>
</dbReference>
<dbReference type="InterPro" id="IPR037523">
    <property type="entry name" value="VOC_core"/>
</dbReference>
<keyword evidence="9" id="KW-0539">Nucleus</keyword>
<evidence type="ECO:0000256" key="4">
    <source>
        <dbReference type="ARBA" id="ARBA00022737"/>
    </source>
</evidence>
<evidence type="ECO:0000256" key="2">
    <source>
        <dbReference type="ARBA" id="ARBA00022448"/>
    </source>
</evidence>
<feature type="domain" description="VOC" evidence="12">
    <location>
        <begin position="491"/>
        <end position="616"/>
    </location>
</feature>
<organism evidence="13 14">
    <name type="scientific">Xylaria flabelliformis</name>
    <dbReference type="NCBI Taxonomy" id="2512241"/>
    <lineage>
        <taxon>Eukaryota</taxon>
        <taxon>Fungi</taxon>
        <taxon>Dikarya</taxon>
        <taxon>Ascomycota</taxon>
        <taxon>Pezizomycotina</taxon>
        <taxon>Sordariomycetes</taxon>
        <taxon>Xylariomycetidae</taxon>
        <taxon>Xylariales</taxon>
        <taxon>Xylariaceae</taxon>
        <taxon>Xylaria</taxon>
    </lineage>
</organism>
<keyword evidence="5" id="KW-0999">Mitochondrion inner membrane</keyword>
<evidence type="ECO:0000256" key="5">
    <source>
        <dbReference type="ARBA" id="ARBA00022792"/>
    </source>
</evidence>
<feature type="compositionally biased region" description="Acidic residues" evidence="11">
    <location>
        <begin position="361"/>
        <end position="370"/>
    </location>
</feature>
<dbReference type="PANTHER" id="PTHR45829:SF4">
    <property type="entry name" value="MITOCHONDRIAL CARRIER PROTEIN RIM2"/>
    <property type="match status" value="1"/>
</dbReference>
<evidence type="ECO:0000259" key="12">
    <source>
        <dbReference type="PROSITE" id="PS51819"/>
    </source>
</evidence>
<evidence type="ECO:0000313" key="14">
    <source>
        <dbReference type="Proteomes" id="UP000319160"/>
    </source>
</evidence>
<feature type="compositionally biased region" description="Polar residues" evidence="11">
    <location>
        <begin position="375"/>
        <end position="384"/>
    </location>
</feature>
<evidence type="ECO:0000256" key="3">
    <source>
        <dbReference type="ARBA" id="ARBA00022692"/>
    </source>
</evidence>
<evidence type="ECO:0000256" key="9">
    <source>
        <dbReference type="ARBA" id="ARBA00023242"/>
    </source>
</evidence>
<evidence type="ECO:0000256" key="10">
    <source>
        <dbReference type="PROSITE-ProRule" id="PRU00282"/>
    </source>
</evidence>
<evidence type="ECO:0000256" key="1">
    <source>
        <dbReference type="ARBA" id="ARBA00004448"/>
    </source>
</evidence>
<keyword evidence="2" id="KW-0813">Transport</keyword>
<keyword evidence="6" id="KW-1133">Transmembrane helix</keyword>
<protein>
    <recommendedName>
        <fullName evidence="12">VOC domain-containing protein</fullName>
    </recommendedName>
</protein>
<dbReference type="GO" id="GO:0000981">
    <property type="term" value="F:DNA-binding transcription factor activity, RNA polymerase II-specific"/>
    <property type="evidence" value="ECO:0007669"/>
    <property type="project" value="InterPro"/>
</dbReference>
<dbReference type="InterPro" id="IPR018108">
    <property type="entry name" value="MCP_transmembrane"/>
</dbReference>
<reference evidence="14" key="1">
    <citation type="submission" date="2019-06" db="EMBL/GenBank/DDBJ databases">
        <title>Draft genome sequence of the griseofulvin-producing fungus Xylaria cubensis strain G536.</title>
        <authorList>
            <person name="Mead M.E."/>
            <person name="Raja H.A."/>
            <person name="Steenwyk J.L."/>
            <person name="Knowles S.L."/>
            <person name="Oberlies N.H."/>
            <person name="Rokas A."/>
        </authorList>
    </citation>
    <scope>NUCLEOTIDE SEQUENCE [LARGE SCALE GENOMIC DNA]</scope>
    <source>
        <strain evidence="14">G536</strain>
    </source>
</reference>
<dbReference type="AlphaFoldDB" id="A0A553IE19"/>
<dbReference type="InterPro" id="IPR004360">
    <property type="entry name" value="Glyas_Fos-R_dOase_dom"/>
</dbReference>
<dbReference type="PROSITE" id="PS51819">
    <property type="entry name" value="VOC"/>
    <property type="match status" value="1"/>
</dbReference>
<evidence type="ECO:0000256" key="8">
    <source>
        <dbReference type="ARBA" id="ARBA00023136"/>
    </source>
</evidence>
<dbReference type="InterPro" id="IPR029068">
    <property type="entry name" value="Glyas_Bleomycin-R_OHBP_Dase"/>
</dbReference>
<name>A0A553IE19_9PEZI</name>
<dbReference type="GO" id="GO:0008270">
    <property type="term" value="F:zinc ion binding"/>
    <property type="evidence" value="ECO:0007669"/>
    <property type="project" value="InterPro"/>
</dbReference>
<dbReference type="GO" id="GO:0005743">
    <property type="term" value="C:mitochondrial inner membrane"/>
    <property type="evidence" value="ECO:0007669"/>
    <property type="project" value="UniProtKB-SubCell"/>
</dbReference>
<dbReference type="Pfam" id="PF00903">
    <property type="entry name" value="Glyoxalase"/>
    <property type="match status" value="1"/>
</dbReference>
<sequence>MAHNLDADQHKRKRDIADDNGSQVHDRIPQPPPPQSGVLNRHESLAFNLGAKLTGSRLLKAMEGAFEGSITTTPPQNQFTADPVTWFDIVEFAKSHPQDFQLSSTPTGLRYCQFPLKGVQVEIGDDDWRLIVSGALDRFKLVPPQPLEEDETAELATVEILEQRLQVLIKKADEVARRARQLNYHLSGRKASIHARHPSHSGSAFQPVNAIRQVGANPGYDLHADLIQQFTAPAVQPLNHRVPSTSSLPPTPNPMSTASSTPRPSIQQQSFMSSNRPSPGYTSESNVRDFEEENRTLVTSRIEKMARGDVIRPPCDRCRRLQTQCLKHLTACQGCTKKHTKCTWKRLTEEEVSLLKGEMSGEGDEEEEESRDVTWKSSFASPSQLPGIGDLGPGAERSESTASQTGPRLVVGRETDDIWRKGLGNLPINRDDSMDIDSNSRQQHHTDEATNYAAFPGRLLDSRIMQVASAASARADAAFPKLSLATMANRSLFQVTLVIDDYDRAKEYYCGVLGFDCVEDKPQGEGKRWVVLKPGKEGAAIVLAKATTETQKTAMGNQTGGRVGFFLATDNFARDHKAMLEKGVKFLEEPRSMPYDIKSISSSISVTRCIITIIVSTLNRQRTTAALGFGFVHFIPPTGQPPAYALGPTATHRMASTTGERRDGAAYIAKQSPLPQSRELGEATPAPTPAIEISPFAKSWPYLVAGAAGGMTAAVLTAPLDVLKTRLQSDFYQAQLRAARAATGHVRLSPLQSASYHLAETLHILRDVYRLEGWRALFKGLGPNLVGVIPARSINFYVYPMGKRTYSEWTGLGPTNPVVHLASAITAGIATGTATNPIWLVKTRLQLDKNNAERKGDVTARQYRNSWDCIRQVMRNEGPRGFFKGLSASYLGVTESTLQWVLYEELKRRLRLREDHIVASGREKNWWDHTVDWTGNAMGAGAAKGVAAILTYPHEVARTRLRQAPMADGRPKYTGLVQCFKLVWKEEGFIGLYGGLTPHLMRTIPSAAIMFGMYEGILTLLGAKS</sequence>
<dbReference type="PANTHER" id="PTHR45829">
    <property type="entry name" value="MITOCHONDRIAL CARRIER PROTEIN RIM2"/>
    <property type="match status" value="1"/>
</dbReference>
<accession>A0A553IE19</accession>
<evidence type="ECO:0000256" key="11">
    <source>
        <dbReference type="SAM" id="MobiDB-lite"/>
    </source>
</evidence>
<dbReference type="OrthoDB" id="5422841at2759"/>
<keyword evidence="8 10" id="KW-0472">Membrane</keyword>
<dbReference type="PROSITE" id="PS50920">
    <property type="entry name" value="SOLCAR"/>
    <property type="match status" value="3"/>
</dbReference>
<comment type="subcellular location">
    <subcellularLocation>
        <location evidence="1">Mitochondrion inner membrane</location>
        <topology evidence="1">Multi-pass membrane protein</topology>
    </subcellularLocation>
</comment>
<evidence type="ECO:0000313" key="13">
    <source>
        <dbReference type="EMBL" id="TRX98446.1"/>
    </source>
</evidence>
<comment type="caution">
    <text evidence="13">The sequence shown here is derived from an EMBL/GenBank/DDBJ whole genome shotgun (WGS) entry which is preliminary data.</text>
</comment>
<dbReference type="STRING" id="2512241.A0A553IE19"/>
<feature type="compositionally biased region" description="Polar residues" evidence="11">
    <location>
        <begin position="258"/>
        <end position="285"/>
    </location>
</feature>
<dbReference type="CDD" id="cd00067">
    <property type="entry name" value="GAL4"/>
    <property type="match status" value="1"/>
</dbReference>
<dbReference type="Gene3D" id="3.10.180.10">
    <property type="entry name" value="2,3-Dihydroxybiphenyl 1,2-Dioxygenase, domain 1"/>
    <property type="match status" value="1"/>
</dbReference>
<keyword evidence="3 10" id="KW-0812">Transmembrane</keyword>
<feature type="region of interest" description="Disordered" evidence="11">
    <location>
        <begin position="1"/>
        <end position="40"/>
    </location>
</feature>
<dbReference type="SUPFAM" id="SSF54593">
    <property type="entry name" value="Glyoxalase/Bleomycin resistance protein/Dihydroxybiphenyl dioxygenase"/>
    <property type="match status" value="1"/>
</dbReference>
<keyword evidence="7" id="KW-0496">Mitochondrion</keyword>
<dbReference type="InterPro" id="IPR023395">
    <property type="entry name" value="MCP_dom_sf"/>
</dbReference>
<gene>
    <name evidence="13" type="ORF">FHL15_000520</name>
</gene>
<dbReference type="InterPro" id="IPR001138">
    <property type="entry name" value="Zn2Cys6_DnaBD"/>
</dbReference>
<evidence type="ECO:0000256" key="7">
    <source>
        <dbReference type="ARBA" id="ARBA00023128"/>
    </source>
</evidence>
<feature type="repeat" description="Solcar" evidence="10">
    <location>
        <begin position="931"/>
        <end position="1020"/>
    </location>
</feature>
<dbReference type="Pfam" id="PF00153">
    <property type="entry name" value="Mito_carr"/>
    <property type="match status" value="3"/>
</dbReference>
<feature type="region of interest" description="Disordered" evidence="11">
    <location>
        <begin position="356"/>
        <end position="411"/>
    </location>
</feature>
<dbReference type="SUPFAM" id="SSF103506">
    <property type="entry name" value="Mitochondrial carrier"/>
    <property type="match status" value="1"/>
</dbReference>
<dbReference type="Gene3D" id="1.50.40.10">
    <property type="entry name" value="Mitochondrial carrier domain"/>
    <property type="match status" value="2"/>
</dbReference>
<feature type="repeat" description="Solcar" evidence="10">
    <location>
        <begin position="815"/>
        <end position="909"/>
    </location>
</feature>
<feature type="repeat" description="Solcar" evidence="10">
    <location>
        <begin position="697"/>
        <end position="805"/>
    </location>
</feature>
<dbReference type="EMBL" id="VFLP01000002">
    <property type="protein sequence ID" value="TRX98446.1"/>
    <property type="molecule type" value="Genomic_DNA"/>
</dbReference>
<feature type="region of interest" description="Disordered" evidence="11">
    <location>
        <begin position="429"/>
        <end position="450"/>
    </location>
</feature>
<proteinExistence type="predicted"/>
<dbReference type="GO" id="GO:1990519">
    <property type="term" value="P:pyrimidine nucleotide import into mitochondrion"/>
    <property type="evidence" value="ECO:0007669"/>
    <property type="project" value="TreeGrafter"/>
</dbReference>
<keyword evidence="14" id="KW-1185">Reference proteome</keyword>